<dbReference type="Pfam" id="PF21534">
    <property type="entry name" value="Rost"/>
    <property type="match status" value="1"/>
</dbReference>
<feature type="region of interest" description="Disordered" evidence="1">
    <location>
        <begin position="115"/>
        <end position="136"/>
    </location>
</feature>
<evidence type="ECO:0000313" key="3">
    <source>
        <dbReference type="EMBL" id="CAH3153319.1"/>
    </source>
</evidence>
<keyword evidence="2" id="KW-0812">Transmembrane</keyword>
<dbReference type="PANTHER" id="PTHR12242">
    <property type="entry name" value="OS02G0130600 PROTEIN-RELATED"/>
    <property type="match status" value="1"/>
</dbReference>
<feature type="transmembrane region" description="Helical" evidence="2">
    <location>
        <begin position="91"/>
        <end position="109"/>
    </location>
</feature>
<reference evidence="3 4" key="1">
    <citation type="submission" date="2022-05" db="EMBL/GenBank/DDBJ databases">
        <authorList>
            <consortium name="Genoscope - CEA"/>
            <person name="William W."/>
        </authorList>
    </citation>
    <scope>NUCLEOTIDE SEQUENCE [LARGE SCALE GENOMIC DNA]</scope>
</reference>
<feature type="transmembrane region" description="Helical" evidence="2">
    <location>
        <begin position="62"/>
        <end position="85"/>
    </location>
</feature>
<dbReference type="InterPro" id="IPR049352">
    <property type="entry name" value="Rost"/>
</dbReference>
<feature type="transmembrane region" description="Helical" evidence="2">
    <location>
        <begin position="219"/>
        <end position="237"/>
    </location>
</feature>
<dbReference type="AlphaFoldDB" id="A0AAU9XP07"/>
<dbReference type="PANTHER" id="PTHR12242:SF45">
    <property type="entry name" value="MARVEL DOMAIN-CONTAINING PROTEIN"/>
    <property type="match status" value="1"/>
</dbReference>
<feature type="compositionally biased region" description="Basic and acidic residues" evidence="1">
    <location>
        <begin position="123"/>
        <end position="136"/>
    </location>
</feature>
<dbReference type="EMBL" id="CALNXJ010000053">
    <property type="protein sequence ID" value="CAH3153319.1"/>
    <property type="molecule type" value="Genomic_DNA"/>
</dbReference>
<accession>A0AAU9XP07</accession>
<feature type="transmembrane region" description="Helical" evidence="2">
    <location>
        <begin position="184"/>
        <end position="207"/>
    </location>
</feature>
<keyword evidence="2" id="KW-1133">Transmembrane helix</keyword>
<sequence length="325" mass="36969">MQTSLRQTSKLLLVRETSFETMCCKVLRDEFRLVQARLLYPNADDFVQSPWFGTLFVLMYRFVIAVFCLGWTIASMTLFESWFIWLSNWSFYLVTVYFTCATIVTAIHYKRDRRTTGNGSGAGHEKDSGGDTPKEMTDCTVERRRDKDVYCNGGSNTDTKGGEVTFTAGSQTPSATPMAWFHEALWVIYNIAATAAFLVTISFWTLIYGSGINNNVTPFGIVVHVINAIVIIADTMLTSMPVRLLHVVYPMFYSVVYIIFTVIYWASGDGMRYIYPQTDYTGRPVFSALSIVGLLLIGLPLCQIILFCFYCIRVWMKTRRGYCFS</sequence>
<dbReference type="GO" id="GO:0016020">
    <property type="term" value="C:membrane"/>
    <property type="evidence" value="ECO:0007669"/>
    <property type="project" value="TreeGrafter"/>
</dbReference>
<feature type="transmembrane region" description="Helical" evidence="2">
    <location>
        <begin position="286"/>
        <end position="312"/>
    </location>
</feature>
<comment type="caution">
    <text evidence="3">The sequence shown here is derived from an EMBL/GenBank/DDBJ whole genome shotgun (WGS) entry which is preliminary data.</text>
</comment>
<protein>
    <recommendedName>
        <fullName evidence="5">Protein rolling stone</fullName>
    </recommendedName>
</protein>
<evidence type="ECO:0000313" key="4">
    <source>
        <dbReference type="Proteomes" id="UP001159428"/>
    </source>
</evidence>
<proteinExistence type="predicted"/>
<evidence type="ECO:0008006" key="5">
    <source>
        <dbReference type="Google" id="ProtNLM"/>
    </source>
</evidence>
<evidence type="ECO:0000256" key="1">
    <source>
        <dbReference type="SAM" id="MobiDB-lite"/>
    </source>
</evidence>
<gene>
    <name evidence="3" type="ORF">PMEA_00027053</name>
</gene>
<name>A0AAU9XP07_9CNID</name>
<keyword evidence="2" id="KW-0472">Membrane</keyword>
<evidence type="ECO:0000256" key="2">
    <source>
        <dbReference type="SAM" id="Phobius"/>
    </source>
</evidence>
<organism evidence="3 4">
    <name type="scientific">Pocillopora meandrina</name>
    <dbReference type="NCBI Taxonomy" id="46732"/>
    <lineage>
        <taxon>Eukaryota</taxon>
        <taxon>Metazoa</taxon>
        <taxon>Cnidaria</taxon>
        <taxon>Anthozoa</taxon>
        <taxon>Hexacorallia</taxon>
        <taxon>Scleractinia</taxon>
        <taxon>Astrocoeniina</taxon>
        <taxon>Pocilloporidae</taxon>
        <taxon>Pocillopora</taxon>
    </lineage>
</organism>
<keyword evidence="4" id="KW-1185">Reference proteome</keyword>
<feature type="transmembrane region" description="Helical" evidence="2">
    <location>
        <begin position="244"/>
        <end position="266"/>
    </location>
</feature>
<dbReference type="Proteomes" id="UP001159428">
    <property type="component" value="Unassembled WGS sequence"/>
</dbReference>